<keyword evidence="1" id="KW-1133">Transmembrane helix</keyword>
<keyword evidence="1" id="KW-0472">Membrane</keyword>
<evidence type="ECO:0000256" key="1">
    <source>
        <dbReference type="SAM" id="Phobius"/>
    </source>
</evidence>
<accession>A0ABS6A6B7</accession>
<feature type="transmembrane region" description="Helical" evidence="1">
    <location>
        <begin position="49"/>
        <end position="70"/>
    </location>
</feature>
<name>A0ABS6A6B7_9GAMM</name>
<protein>
    <submittedName>
        <fullName evidence="2">Uncharacterized protein</fullName>
    </submittedName>
</protein>
<evidence type="ECO:0000313" key="2">
    <source>
        <dbReference type="EMBL" id="MBU2873541.1"/>
    </source>
</evidence>
<proteinExistence type="predicted"/>
<keyword evidence="3" id="KW-1185">Reference proteome</keyword>
<organism evidence="2 3">
    <name type="scientific">Marinobacter salexigens</name>
    <dbReference type="NCBI Taxonomy" id="1925763"/>
    <lineage>
        <taxon>Bacteria</taxon>
        <taxon>Pseudomonadati</taxon>
        <taxon>Pseudomonadota</taxon>
        <taxon>Gammaproteobacteria</taxon>
        <taxon>Pseudomonadales</taxon>
        <taxon>Marinobacteraceae</taxon>
        <taxon>Marinobacter</taxon>
    </lineage>
</organism>
<feature type="transmembrane region" description="Helical" evidence="1">
    <location>
        <begin position="6"/>
        <end position="28"/>
    </location>
</feature>
<evidence type="ECO:0000313" key="3">
    <source>
        <dbReference type="Proteomes" id="UP000753376"/>
    </source>
</evidence>
<dbReference type="Proteomes" id="UP000753376">
    <property type="component" value="Unassembled WGS sequence"/>
</dbReference>
<keyword evidence="1" id="KW-0812">Transmembrane</keyword>
<feature type="transmembrane region" description="Helical" evidence="1">
    <location>
        <begin position="76"/>
        <end position="97"/>
    </location>
</feature>
<comment type="caution">
    <text evidence="2">The sequence shown here is derived from an EMBL/GenBank/DDBJ whole genome shotgun (WGS) entry which is preliminary data.</text>
</comment>
<sequence length="101" mass="10948">MTLGWVVAGSIGQFLLAYMLFLLAVFGFSAVGASHRPTPFDSSVLDSAFYSLPASCIVSAVIVIGLYRAGAGKLAYLWYVAPILLFSGYLLYIKLFIEREA</sequence>
<gene>
    <name evidence="2" type="ORF">KO508_05905</name>
</gene>
<dbReference type="EMBL" id="JAHKPV010000006">
    <property type="protein sequence ID" value="MBU2873541.1"/>
    <property type="molecule type" value="Genomic_DNA"/>
</dbReference>
<reference evidence="2 3" key="1">
    <citation type="submission" date="2021-05" db="EMBL/GenBank/DDBJ databases">
        <title>Draft genomes of bacteria isolated from model marine particles.</title>
        <authorList>
            <person name="Datta M.S."/>
            <person name="Schwartzman J.A."/>
            <person name="Enke T.N."/>
            <person name="Saavedra J."/>
            <person name="Cermak N."/>
            <person name="Cordero O.X."/>
        </authorList>
    </citation>
    <scope>NUCLEOTIDE SEQUENCE [LARGE SCALE GENOMIC DNA]</scope>
    <source>
        <strain evidence="2 3">D2M19</strain>
    </source>
</reference>
<dbReference type="RefSeq" id="WP_216007433.1">
    <property type="nucleotide sequence ID" value="NZ_JAHKPV010000006.1"/>
</dbReference>